<dbReference type="PANTHER" id="PTHR34565:SF1">
    <property type="entry name" value="TRANSMEMBRANE PROTEIN"/>
    <property type="match status" value="1"/>
</dbReference>
<dbReference type="EMBL" id="CM026424">
    <property type="protein sequence ID" value="KAG0578430.1"/>
    <property type="molecule type" value="Genomic_DNA"/>
</dbReference>
<proteinExistence type="predicted"/>
<accession>A0A8T0I4D8</accession>
<sequence length="109" mass="12056">MVAPVVGRPLSQVLVSEAKRNWPFVVGFAVTFTLVAKLSASLDPKEAHKSKFVDPYGHHWLCLFSWFFKGFILSCCGWRGRAELFGDVRVNHVLLAVILALQSEPGLSG</sequence>
<dbReference type="Proteomes" id="UP000822688">
    <property type="component" value="Chromosome 4"/>
</dbReference>
<dbReference type="PANTHER" id="PTHR34565">
    <property type="entry name" value="TRANSMEMBRANE PROTEIN"/>
    <property type="match status" value="1"/>
</dbReference>
<dbReference type="AlphaFoldDB" id="A0A8T0I4D8"/>
<dbReference type="InterPro" id="IPR052867">
    <property type="entry name" value="ATP_Synthase_Subunit_6"/>
</dbReference>
<name>A0A8T0I4D8_CERPU</name>
<comment type="caution">
    <text evidence="1">The sequence shown here is derived from an EMBL/GenBank/DDBJ whole genome shotgun (WGS) entry which is preliminary data.</text>
</comment>
<protein>
    <submittedName>
        <fullName evidence="1">Uncharacterized protein</fullName>
    </submittedName>
</protein>
<reference evidence="1" key="1">
    <citation type="submission" date="2020-06" db="EMBL/GenBank/DDBJ databases">
        <title>WGS assembly of Ceratodon purpureus strain R40.</title>
        <authorList>
            <person name="Carey S.B."/>
            <person name="Jenkins J."/>
            <person name="Shu S."/>
            <person name="Lovell J.T."/>
            <person name="Sreedasyam A."/>
            <person name="Maumus F."/>
            <person name="Tiley G.P."/>
            <person name="Fernandez-Pozo N."/>
            <person name="Barry K."/>
            <person name="Chen C."/>
            <person name="Wang M."/>
            <person name="Lipzen A."/>
            <person name="Daum C."/>
            <person name="Saski C.A."/>
            <person name="Payton A.C."/>
            <person name="Mcbreen J.C."/>
            <person name="Conrad R.E."/>
            <person name="Kollar L.M."/>
            <person name="Olsson S."/>
            <person name="Huttunen S."/>
            <person name="Landis J.B."/>
            <person name="Wickett N.J."/>
            <person name="Johnson M.G."/>
            <person name="Rensing S.A."/>
            <person name="Grimwood J."/>
            <person name="Schmutz J."/>
            <person name="Mcdaniel S.F."/>
        </authorList>
    </citation>
    <scope>NUCLEOTIDE SEQUENCE</scope>
    <source>
        <strain evidence="1">R40</strain>
    </source>
</reference>
<gene>
    <name evidence="1" type="ORF">KC19_4G022200</name>
</gene>
<evidence type="ECO:0000313" key="1">
    <source>
        <dbReference type="EMBL" id="KAG0578430.1"/>
    </source>
</evidence>
<evidence type="ECO:0000313" key="2">
    <source>
        <dbReference type="Proteomes" id="UP000822688"/>
    </source>
</evidence>
<organism evidence="1 2">
    <name type="scientific">Ceratodon purpureus</name>
    <name type="common">Fire moss</name>
    <name type="synonym">Dicranum purpureum</name>
    <dbReference type="NCBI Taxonomy" id="3225"/>
    <lineage>
        <taxon>Eukaryota</taxon>
        <taxon>Viridiplantae</taxon>
        <taxon>Streptophyta</taxon>
        <taxon>Embryophyta</taxon>
        <taxon>Bryophyta</taxon>
        <taxon>Bryophytina</taxon>
        <taxon>Bryopsida</taxon>
        <taxon>Dicranidae</taxon>
        <taxon>Pseudoditrichales</taxon>
        <taxon>Ditrichaceae</taxon>
        <taxon>Ceratodon</taxon>
    </lineage>
</organism>
<keyword evidence="2" id="KW-1185">Reference proteome</keyword>